<protein>
    <submittedName>
        <fullName evidence="1">Uncharacterized protein</fullName>
    </submittedName>
</protein>
<name>X1CU94_9ZZZZ</name>
<gene>
    <name evidence="1" type="ORF">S01H4_63076</name>
</gene>
<accession>X1CU94</accession>
<comment type="caution">
    <text evidence="1">The sequence shown here is derived from an EMBL/GenBank/DDBJ whole genome shotgun (WGS) entry which is preliminary data.</text>
</comment>
<proteinExistence type="predicted"/>
<dbReference type="AlphaFoldDB" id="X1CU94"/>
<dbReference type="EMBL" id="BART01037825">
    <property type="protein sequence ID" value="GAH11387.1"/>
    <property type="molecule type" value="Genomic_DNA"/>
</dbReference>
<reference evidence="1" key="1">
    <citation type="journal article" date="2014" name="Front. Microbiol.">
        <title>High frequency of phylogenetically diverse reductive dehalogenase-homologous genes in deep subseafloor sedimentary metagenomes.</title>
        <authorList>
            <person name="Kawai M."/>
            <person name="Futagami T."/>
            <person name="Toyoda A."/>
            <person name="Takaki Y."/>
            <person name="Nishi S."/>
            <person name="Hori S."/>
            <person name="Arai W."/>
            <person name="Tsubouchi T."/>
            <person name="Morono Y."/>
            <person name="Uchiyama I."/>
            <person name="Ito T."/>
            <person name="Fujiyama A."/>
            <person name="Inagaki F."/>
            <person name="Takami H."/>
        </authorList>
    </citation>
    <scope>NUCLEOTIDE SEQUENCE</scope>
    <source>
        <strain evidence="1">Expedition CK06-06</strain>
    </source>
</reference>
<evidence type="ECO:0000313" key="1">
    <source>
        <dbReference type="EMBL" id="GAH11387.1"/>
    </source>
</evidence>
<sequence length="131" mass="15210">MFCMNPDHYHVDWAAAKTFDGTRKDPLHYDPDHKVEPEFKQMWAKLGYDVNSDIDILAAKFDQLYRIMPDVMFQMMNEDDGFGLFNEADQKLFNTKFGYSTSCTFSTTISSGKLNELLRRISFDDAPIRTS</sequence>
<organism evidence="1">
    <name type="scientific">marine sediment metagenome</name>
    <dbReference type="NCBI Taxonomy" id="412755"/>
    <lineage>
        <taxon>unclassified sequences</taxon>
        <taxon>metagenomes</taxon>
        <taxon>ecological metagenomes</taxon>
    </lineage>
</organism>